<protein>
    <submittedName>
        <fullName evidence="2">Uncharacterized protein</fullName>
    </submittedName>
</protein>
<feature type="region of interest" description="Disordered" evidence="1">
    <location>
        <begin position="91"/>
        <end position="124"/>
    </location>
</feature>
<name>A0A1M6QMI5_9BACT</name>
<dbReference type="RefSeq" id="WP_143159293.1">
    <property type="nucleotide sequence ID" value="NZ_FRAW01000002.1"/>
</dbReference>
<accession>A0A1M6QMI5</accession>
<evidence type="ECO:0000256" key="1">
    <source>
        <dbReference type="SAM" id="MobiDB-lite"/>
    </source>
</evidence>
<evidence type="ECO:0000313" key="3">
    <source>
        <dbReference type="Proteomes" id="UP000184275"/>
    </source>
</evidence>
<gene>
    <name evidence="2" type="ORF">SAMN05720469_102162</name>
</gene>
<keyword evidence="3" id="KW-1185">Reference proteome</keyword>
<dbReference type="Proteomes" id="UP000184275">
    <property type="component" value="Unassembled WGS sequence"/>
</dbReference>
<dbReference type="EMBL" id="FRAW01000002">
    <property type="protein sequence ID" value="SHK21464.1"/>
    <property type="molecule type" value="Genomic_DNA"/>
</dbReference>
<proteinExistence type="predicted"/>
<sequence>MKNDLFGPMTNNCLYPPALLFSLRTTDSLSGMQVKAAVSPLGTAFSSRNGVSDFAEKSFAFLQISGRSGDRLSLHCQTFNARKDCFVSPTPNMHSASPNPNAHSVSPNPNMHSASPNPNARSVIANPKGVKQSLSAFSAASFRSRFDGCPFGNAS</sequence>
<dbReference type="AlphaFoldDB" id="A0A1M6QMI5"/>
<organism evidence="2 3">
    <name type="scientific">Fibrobacter intestinalis</name>
    <dbReference type="NCBI Taxonomy" id="28122"/>
    <lineage>
        <taxon>Bacteria</taxon>
        <taxon>Pseudomonadati</taxon>
        <taxon>Fibrobacterota</taxon>
        <taxon>Fibrobacteria</taxon>
        <taxon>Fibrobacterales</taxon>
        <taxon>Fibrobacteraceae</taxon>
        <taxon>Fibrobacter</taxon>
    </lineage>
</organism>
<reference evidence="3" key="1">
    <citation type="submission" date="2016-11" db="EMBL/GenBank/DDBJ databases">
        <authorList>
            <person name="Varghese N."/>
            <person name="Submissions S."/>
        </authorList>
    </citation>
    <scope>NUCLEOTIDE SEQUENCE [LARGE SCALE GENOMIC DNA]</scope>
    <source>
        <strain evidence="3">UWOS</strain>
    </source>
</reference>
<feature type="compositionally biased region" description="Polar residues" evidence="1">
    <location>
        <begin position="91"/>
        <end position="120"/>
    </location>
</feature>
<evidence type="ECO:0000313" key="2">
    <source>
        <dbReference type="EMBL" id="SHK21464.1"/>
    </source>
</evidence>